<evidence type="ECO:0000313" key="4">
    <source>
        <dbReference type="Proteomes" id="UP000199180"/>
    </source>
</evidence>
<keyword evidence="2" id="KW-0472">Membrane</keyword>
<dbReference type="EMBL" id="FOHO01000019">
    <property type="protein sequence ID" value="SEU00681.1"/>
    <property type="molecule type" value="Genomic_DNA"/>
</dbReference>
<dbReference type="OrthoDB" id="9807941at2"/>
<dbReference type="GO" id="GO:0004519">
    <property type="term" value="F:endonuclease activity"/>
    <property type="evidence" value="ECO:0007669"/>
    <property type="project" value="UniProtKB-KW"/>
</dbReference>
<keyword evidence="2" id="KW-0812">Transmembrane</keyword>
<dbReference type="RefSeq" id="WP_090737516.1">
    <property type="nucleotide sequence ID" value="NZ_FOHO01000019.1"/>
</dbReference>
<proteinExistence type="predicted"/>
<keyword evidence="3" id="KW-0255">Endonuclease</keyword>
<feature type="transmembrane region" description="Helical" evidence="2">
    <location>
        <begin position="37"/>
        <end position="56"/>
    </location>
</feature>
<dbReference type="AlphaFoldDB" id="A0A1I0IVX3"/>
<sequence length="219" mass="23486">MPNADCTRNCWIAGGLTGLLVLIFTSVIGPLRWFEGLVLGLVAFGIMGAFLVWLICRGRPAEDAAGWHPAHHDTTPAEDMQLQPRGIRSQAAEGFLGAAQSAPTPRVAPSGDAQPVPPALRTDSGRNDIYGGSDDAGQADDLKQIKGVGPKLEELLHDNGVTRFDQIAGWGDAEIDHFADLIGRMGGRIRSDDWVAQARALARGEDTEFSKRVEEGSVY</sequence>
<evidence type="ECO:0000256" key="1">
    <source>
        <dbReference type="SAM" id="MobiDB-lite"/>
    </source>
</evidence>
<accession>A0A1I0IVX3</accession>
<evidence type="ECO:0000256" key="2">
    <source>
        <dbReference type="SAM" id="Phobius"/>
    </source>
</evidence>
<dbReference type="Proteomes" id="UP000199180">
    <property type="component" value="Unassembled WGS sequence"/>
</dbReference>
<name>A0A1I0IVX3_9RHOB</name>
<feature type="region of interest" description="Disordered" evidence="1">
    <location>
        <begin position="99"/>
        <end position="140"/>
    </location>
</feature>
<keyword evidence="4" id="KW-1185">Reference proteome</keyword>
<protein>
    <submittedName>
        <fullName evidence="3">Predicted 5' DNA nuclease, flap endonuclease-1-like, helix-3-turn-helix (H3TH) domain</fullName>
    </submittedName>
</protein>
<feature type="transmembrane region" description="Helical" evidence="2">
    <location>
        <begin position="12"/>
        <end position="31"/>
    </location>
</feature>
<gene>
    <name evidence="3" type="ORF">SAMN04489858_1199</name>
</gene>
<keyword evidence="3" id="KW-0540">Nuclease</keyword>
<organism evidence="3 4">
    <name type="scientific">Paracoccus homiensis</name>
    <dbReference type="NCBI Taxonomy" id="364199"/>
    <lineage>
        <taxon>Bacteria</taxon>
        <taxon>Pseudomonadati</taxon>
        <taxon>Pseudomonadota</taxon>
        <taxon>Alphaproteobacteria</taxon>
        <taxon>Rhodobacterales</taxon>
        <taxon>Paracoccaceae</taxon>
        <taxon>Paracoccus</taxon>
    </lineage>
</organism>
<dbReference type="Gene3D" id="1.10.150.20">
    <property type="entry name" value="5' to 3' exonuclease, C-terminal subdomain"/>
    <property type="match status" value="1"/>
</dbReference>
<dbReference type="STRING" id="364199.SAMN04489858_1199"/>
<reference evidence="3 4" key="1">
    <citation type="submission" date="2016-10" db="EMBL/GenBank/DDBJ databases">
        <authorList>
            <person name="de Groot N.N."/>
        </authorList>
    </citation>
    <scope>NUCLEOTIDE SEQUENCE [LARGE SCALE GENOMIC DNA]</scope>
    <source>
        <strain evidence="3 4">DSM 17862</strain>
    </source>
</reference>
<keyword evidence="2" id="KW-1133">Transmembrane helix</keyword>
<evidence type="ECO:0000313" key="3">
    <source>
        <dbReference type="EMBL" id="SEU00681.1"/>
    </source>
</evidence>
<keyword evidence="3" id="KW-0378">Hydrolase</keyword>